<reference evidence="2" key="1">
    <citation type="journal article" date="2020" name="Stud. Mycol.">
        <title>101 Dothideomycetes genomes: a test case for predicting lifestyles and emergence of pathogens.</title>
        <authorList>
            <person name="Haridas S."/>
            <person name="Albert R."/>
            <person name="Binder M."/>
            <person name="Bloem J."/>
            <person name="Labutti K."/>
            <person name="Salamov A."/>
            <person name="Andreopoulos B."/>
            <person name="Baker S."/>
            <person name="Barry K."/>
            <person name="Bills G."/>
            <person name="Bluhm B."/>
            <person name="Cannon C."/>
            <person name="Castanera R."/>
            <person name="Culley D."/>
            <person name="Daum C."/>
            <person name="Ezra D."/>
            <person name="Gonzalez J."/>
            <person name="Henrissat B."/>
            <person name="Kuo A."/>
            <person name="Liang C."/>
            <person name="Lipzen A."/>
            <person name="Lutzoni F."/>
            <person name="Magnuson J."/>
            <person name="Mondo S."/>
            <person name="Nolan M."/>
            <person name="Ohm R."/>
            <person name="Pangilinan J."/>
            <person name="Park H.-J."/>
            <person name="Ramirez L."/>
            <person name="Alfaro M."/>
            <person name="Sun H."/>
            <person name="Tritt A."/>
            <person name="Yoshinaga Y."/>
            <person name="Zwiers L.-H."/>
            <person name="Turgeon B."/>
            <person name="Goodwin S."/>
            <person name="Spatafora J."/>
            <person name="Crous P."/>
            <person name="Grigoriev I."/>
        </authorList>
    </citation>
    <scope>NUCLEOTIDE SEQUENCE</scope>
    <source>
        <strain evidence="2">CBS 123094</strain>
    </source>
</reference>
<accession>A0A6A5WCN9</accession>
<proteinExistence type="predicted"/>
<sequence length="427" mass="46510">MDEPDILVHISAPQTRKHDDLYRSLAEAYITFEPHQPRTVGCVSDHAEDGIVDVSSTAAALPVHDHLPEANTSIAPYNISKDSYGSFPSHISSDGHQQVPIDLGPSTIASATESPVDSSRLQQLERIHASWKRQEAPIREADSLGLLVSSLQNSGVAFIDDSQLAAQAIESQLRDDFSTTSEDTSEEESSSMDPGKWDMSTQLPPKSSEPESIQCDHRSSSERRQPSQASAASAAKSIPVHAGLHETAQFLSPAASTPSIKHDASSTVLDIASLPCSIFPPPPALSLESPGTLPSQVTGYLSALKRQNPDRYKPLRKLRGLEDDERGYWLVSCAHWALKEQYDFWTSLSRDIESGKFGWGISLHRGAGKREDGTIQYPSGLGEVRLYCWGEVVEYVWLGMWLSSNGKIAGSGSAWLDAENSAIVSLY</sequence>
<evidence type="ECO:0000313" key="2">
    <source>
        <dbReference type="EMBL" id="KAF1999432.1"/>
    </source>
</evidence>
<feature type="compositionally biased region" description="Basic and acidic residues" evidence="1">
    <location>
        <begin position="214"/>
        <end position="225"/>
    </location>
</feature>
<dbReference type="AlphaFoldDB" id="A0A6A5WCN9"/>
<name>A0A6A5WCN9_9PLEO</name>
<dbReference type="OrthoDB" id="5395975at2759"/>
<gene>
    <name evidence="2" type="ORF">P154DRAFT_523240</name>
</gene>
<dbReference type="EMBL" id="ML977595">
    <property type="protein sequence ID" value="KAF1999432.1"/>
    <property type="molecule type" value="Genomic_DNA"/>
</dbReference>
<feature type="region of interest" description="Disordered" evidence="1">
    <location>
        <begin position="174"/>
        <end position="237"/>
    </location>
</feature>
<protein>
    <submittedName>
        <fullName evidence="2">Uncharacterized protein</fullName>
    </submittedName>
</protein>
<keyword evidence="3" id="KW-1185">Reference proteome</keyword>
<evidence type="ECO:0000256" key="1">
    <source>
        <dbReference type="SAM" id="MobiDB-lite"/>
    </source>
</evidence>
<dbReference type="Proteomes" id="UP000799779">
    <property type="component" value="Unassembled WGS sequence"/>
</dbReference>
<evidence type="ECO:0000313" key="3">
    <source>
        <dbReference type="Proteomes" id="UP000799779"/>
    </source>
</evidence>
<organism evidence="2 3">
    <name type="scientific">Amniculicola lignicola CBS 123094</name>
    <dbReference type="NCBI Taxonomy" id="1392246"/>
    <lineage>
        <taxon>Eukaryota</taxon>
        <taxon>Fungi</taxon>
        <taxon>Dikarya</taxon>
        <taxon>Ascomycota</taxon>
        <taxon>Pezizomycotina</taxon>
        <taxon>Dothideomycetes</taxon>
        <taxon>Pleosporomycetidae</taxon>
        <taxon>Pleosporales</taxon>
        <taxon>Amniculicolaceae</taxon>
        <taxon>Amniculicola</taxon>
    </lineage>
</organism>
<feature type="compositionally biased region" description="Low complexity" evidence="1">
    <location>
        <begin position="226"/>
        <end position="237"/>
    </location>
</feature>